<organism evidence="2 3">
    <name type="scientific">Allocoprobacillus halotolerans</name>
    <dbReference type="NCBI Taxonomy" id="2944914"/>
    <lineage>
        <taxon>Bacteria</taxon>
        <taxon>Bacillati</taxon>
        <taxon>Bacillota</taxon>
        <taxon>Erysipelotrichia</taxon>
        <taxon>Erysipelotrichales</taxon>
        <taxon>Erysipelotrichaceae</taxon>
        <taxon>Allocoprobacillus</taxon>
    </lineage>
</organism>
<dbReference type="RefSeq" id="WP_290140497.1">
    <property type="nucleotide sequence ID" value="NZ_CP101620.1"/>
</dbReference>
<dbReference type="NCBIfam" id="TIGR03033">
    <property type="entry name" value="phage_rel_nuc"/>
    <property type="match status" value="1"/>
</dbReference>
<dbReference type="SUPFAM" id="SSF52980">
    <property type="entry name" value="Restriction endonuclease-like"/>
    <property type="match status" value="1"/>
</dbReference>
<accession>A0ABY5I219</accession>
<gene>
    <name evidence="2" type="ORF">NMU03_00860</name>
</gene>
<sequence>MKLNDFFDQCHVYETVDKSPEWLSQRKTGIGGSEVSIILNINKYKTPYELFMEKKGNSAAKHITNTAIEKGNRLEQPLIDVFFALHPEYIPINTKSISLKSKQYEFMNANLDGALLDQEKNKCVLEIKTTTIQNRDMLNDWGYWDNEQGVWIERVPDAYYCQVLHYLIVTGFDKAVIYALLDFAYKDGQETREITIHKEDVIEDMQYIITEEKKFWKMLEDNTRHLS</sequence>
<dbReference type="Proteomes" id="UP001060112">
    <property type="component" value="Chromosome"/>
</dbReference>
<dbReference type="InterPro" id="IPR019080">
    <property type="entry name" value="YqaJ_viral_recombinase"/>
</dbReference>
<evidence type="ECO:0000259" key="1">
    <source>
        <dbReference type="Pfam" id="PF09588"/>
    </source>
</evidence>
<dbReference type="InterPro" id="IPR017482">
    <property type="entry name" value="Lambda-type_endonuclease"/>
</dbReference>
<evidence type="ECO:0000313" key="2">
    <source>
        <dbReference type="EMBL" id="UTY39416.1"/>
    </source>
</evidence>
<proteinExistence type="predicted"/>
<dbReference type="InterPro" id="IPR011604">
    <property type="entry name" value="PDDEXK-like_dom_sf"/>
</dbReference>
<evidence type="ECO:0000313" key="3">
    <source>
        <dbReference type="Proteomes" id="UP001060112"/>
    </source>
</evidence>
<reference evidence="2" key="1">
    <citation type="submission" date="2022-07" db="EMBL/GenBank/DDBJ databases">
        <title>Faecal culturing of patients with breast cancer.</title>
        <authorList>
            <person name="Teng N.M.Y."/>
            <person name="Kiu R."/>
            <person name="Evans R."/>
            <person name="Baker D.J."/>
            <person name="Zenner C."/>
            <person name="Robinson S.D."/>
            <person name="Hall L.J."/>
        </authorList>
    </citation>
    <scope>NUCLEOTIDE SEQUENCE</scope>
    <source>
        <strain evidence="2">LH1062</strain>
    </source>
</reference>
<name>A0ABY5I219_9FIRM</name>
<dbReference type="Pfam" id="PF09588">
    <property type="entry name" value="YqaJ"/>
    <property type="match status" value="1"/>
</dbReference>
<keyword evidence="3" id="KW-1185">Reference proteome</keyword>
<feature type="domain" description="YqaJ viral recombinase" evidence="1">
    <location>
        <begin position="21"/>
        <end position="172"/>
    </location>
</feature>
<dbReference type="InterPro" id="IPR011335">
    <property type="entry name" value="Restrct_endonuc-II-like"/>
</dbReference>
<dbReference type="Gene3D" id="3.90.320.10">
    <property type="match status" value="1"/>
</dbReference>
<dbReference type="EMBL" id="CP101620">
    <property type="protein sequence ID" value="UTY39416.1"/>
    <property type="molecule type" value="Genomic_DNA"/>
</dbReference>
<protein>
    <submittedName>
        <fullName evidence="2">YqaJ viral recombinase family protein</fullName>
    </submittedName>
</protein>